<reference evidence="1" key="1">
    <citation type="submission" date="2022-06" db="EMBL/GenBank/DDBJ databases">
        <title>Genomic Encyclopedia of Archaeal and Bacterial Type Strains, Phase II (KMG-II): from individual species to whole genera.</title>
        <authorList>
            <person name="Goeker M."/>
        </authorList>
    </citation>
    <scope>NUCLEOTIDE SEQUENCE</scope>
    <source>
        <strain evidence="1">DSM 43935</strain>
    </source>
</reference>
<dbReference type="Proteomes" id="UP001206128">
    <property type="component" value="Unassembled WGS sequence"/>
</dbReference>
<dbReference type="RefSeq" id="WP_253770929.1">
    <property type="nucleotide sequence ID" value="NZ_JAMTCK010000005.1"/>
</dbReference>
<accession>A0AAE3KKU1</accession>
<comment type="caution">
    <text evidence="1">The sequence shown here is derived from an EMBL/GenBank/DDBJ whole genome shotgun (WGS) entry which is preliminary data.</text>
</comment>
<gene>
    <name evidence="1" type="ORF">LX83_002646</name>
</gene>
<evidence type="ECO:0000313" key="1">
    <source>
        <dbReference type="EMBL" id="MCP2165788.1"/>
    </source>
</evidence>
<name>A0AAE3KKU1_9PSEU</name>
<evidence type="ECO:0000313" key="2">
    <source>
        <dbReference type="Proteomes" id="UP001206128"/>
    </source>
</evidence>
<dbReference type="AlphaFoldDB" id="A0AAE3KKU1"/>
<protein>
    <submittedName>
        <fullName evidence="1">Uncharacterized protein</fullName>
    </submittedName>
</protein>
<dbReference type="EMBL" id="JAMTCK010000005">
    <property type="protein sequence ID" value="MCP2165788.1"/>
    <property type="molecule type" value="Genomic_DNA"/>
</dbReference>
<proteinExistence type="predicted"/>
<sequence>MTAKYLDRDDAIIETELAKYWLQPGERLLLGTMPLNGYVGARIDSELHIPYQSATELPAHALGRCRWPLPSEALRETPRLDEDWVEDPTLAYWVDAPHPNTDAVRMADHFAHTRGTARLVLSDQRTAVIYPARLFDPKDFQPAEPMRTFYELPPSRVAGLSAPFVGRSIPPRRVIRLDFTDGSTIMLRDPHSGGRVDRALRRLSGQQRD</sequence>
<organism evidence="1 2">
    <name type="scientific">Goodfellowiella coeruleoviolacea</name>
    <dbReference type="NCBI Taxonomy" id="334858"/>
    <lineage>
        <taxon>Bacteria</taxon>
        <taxon>Bacillati</taxon>
        <taxon>Actinomycetota</taxon>
        <taxon>Actinomycetes</taxon>
        <taxon>Pseudonocardiales</taxon>
        <taxon>Pseudonocardiaceae</taxon>
        <taxon>Goodfellowiella</taxon>
    </lineage>
</organism>
<keyword evidence="2" id="KW-1185">Reference proteome</keyword>